<name>A0A3D9ZS73_9ACTN</name>
<dbReference type="SMART" id="SM00342">
    <property type="entry name" value="HTH_ARAC"/>
    <property type="match status" value="1"/>
</dbReference>
<dbReference type="PROSITE" id="PS01124">
    <property type="entry name" value="HTH_ARAC_FAMILY_2"/>
    <property type="match status" value="1"/>
</dbReference>
<evidence type="ECO:0000259" key="4">
    <source>
        <dbReference type="PROSITE" id="PS01124"/>
    </source>
</evidence>
<dbReference type="GO" id="GO:0043565">
    <property type="term" value="F:sequence-specific DNA binding"/>
    <property type="evidence" value="ECO:0007669"/>
    <property type="project" value="InterPro"/>
</dbReference>
<dbReference type="Gene3D" id="1.10.10.60">
    <property type="entry name" value="Homeodomain-like"/>
    <property type="match status" value="2"/>
</dbReference>
<dbReference type="InterPro" id="IPR014710">
    <property type="entry name" value="RmlC-like_jellyroll"/>
</dbReference>
<gene>
    <name evidence="5" type="ORF">DFJ67_5500</name>
</gene>
<dbReference type="Gene3D" id="2.60.120.10">
    <property type="entry name" value="Jelly Rolls"/>
    <property type="match status" value="1"/>
</dbReference>
<dbReference type="GO" id="GO:0003700">
    <property type="term" value="F:DNA-binding transcription factor activity"/>
    <property type="evidence" value="ECO:0007669"/>
    <property type="project" value="InterPro"/>
</dbReference>
<accession>A0A3D9ZS73</accession>
<reference evidence="5 6" key="1">
    <citation type="submission" date="2018-08" db="EMBL/GenBank/DDBJ databases">
        <title>Sequencing the genomes of 1000 actinobacteria strains.</title>
        <authorList>
            <person name="Klenk H.-P."/>
        </authorList>
    </citation>
    <scope>NUCLEOTIDE SEQUENCE [LARGE SCALE GENOMIC DNA]</scope>
    <source>
        <strain evidence="5 6">DSM 44099</strain>
    </source>
</reference>
<dbReference type="SUPFAM" id="SSF51215">
    <property type="entry name" value="Regulatory protein AraC"/>
    <property type="match status" value="1"/>
</dbReference>
<proteinExistence type="predicted"/>
<evidence type="ECO:0000313" key="6">
    <source>
        <dbReference type="Proteomes" id="UP000256913"/>
    </source>
</evidence>
<evidence type="ECO:0000313" key="5">
    <source>
        <dbReference type="EMBL" id="REF99464.1"/>
    </source>
</evidence>
<dbReference type="InterPro" id="IPR018062">
    <property type="entry name" value="HTH_AraC-typ_CS"/>
</dbReference>
<dbReference type="PANTHER" id="PTHR43280">
    <property type="entry name" value="ARAC-FAMILY TRANSCRIPTIONAL REGULATOR"/>
    <property type="match status" value="1"/>
</dbReference>
<dbReference type="PROSITE" id="PS00041">
    <property type="entry name" value="HTH_ARAC_FAMILY_1"/>
    <property type="match status" value="1"/>
</dbReference>
<dbReference type="SUPFAM" id="SSF46689">
    <property type="entry name" value="Homeodomain-like"/>
    <property type="match status" value="2"/>
</dbReference>
<dbReference type="EMBL" id="QUMQ01000001">
    <property type="protein sequence ID" value="REF99464.1"/>
    <property type="molecule type" value="Genomic_DNA"/>
</dbReference>
<evidence type="ECO:0000256" key="2">
    <source>
        <dbReference type="ARBA" id="ARBA00023125"/>
    </source>
</evidence>
<dbReference type="Proteomes" id="UP000256913">
    <property type="component" value="Unassembled WGS sequence"/>
</dbReference>
<dbReference type="PRINTS" id="PR00032">
    <property type="entry name" value="HTHARAC"/>
</dbReference>
<dbReference type="InterPro" id="IPR003313">
    <property type="entry name" value="AraC-bd"/>
</dbReference>
<evidence type="ECO:0000256" key="3">
    <source>
        <dbReference type="ARBA" id="ARBA00023163"/>
    </source>
</evidence>
<dbReference type="AlphaFoldDB" id="A0A3D9ZS73"/>
<dbReference type="PANTHER" id="PTHR43280:SF27">
    <property type="entry name" value="TRANSCRIPTIONAL REGULATOR MTLR"/>
    <property type="match status" value="1"/>
</dbReference>
<dbReference type="OrthoDB" id="9816011at2"/>
<keyword evidence="2" id="KW-0238">DNA-binding</keyword>
<dbReference type="InterPro" id="IPR037923">
    <property type="entry name" value="HTH-like"/>
</dbReference>
<keyword evidence="6" id="KW-1185">Reference proteome</keyword>
<organism evidence="5 6">
    <name type="scientific">Asanoa ferruginea</name>
    <dbReference type="NCBI Taxonomy" id="53367"/>
    <lineage>
        <taxon>Bacteria</taxon>
        <taxon>Bacillati</taxon>
        <taxon>Actinomycetota</taxon>
        <taxon>Actinomycetes</taxon>
        <taxon>Micromonosporales</taxon>
        <taxon>Micromonosporaceae</taxon>
        <taxon>Asanoa</taxon>
    </lineage>
</organism>
<dbReference type="InterPro" id="IPR018060">
    <property type="entry name" value="HTH_AraC"/>
</dbReference>
<dbReference type="RefSeq" id="WP_116070636.1">
    <property type="nucleotide sequence ID" value="NZ_BONB01000023.1"/>
</dbReference>
<comment type="caution">
    <text evidence="5">The sequence shown here is derived from an EMBL/GenBank/DDBJ whole genome shotgun (WGS) entry which is preliminary data.</text>
</comment>
<dbReference type="Pfam" id="PF12833">
    <property type="entry name" value="HTH_18"/>
    <property type="match status" value="1"/>
</dbReference>
<dbReference type="InterPro" id="IPR009057">
    <property type="entry name" value="Homeodomain-like_sf"/>
</dbReference>
<keyword evidence="3" id="KW-0804">Transcription</keyword>
<protein>
    <submittedName>
        <fullName evidence="5">AraC family transcriptional regulator</fullName>
    </submittedName>
</protein>
<keyword evidence="1" id="KW-0805">Transcription regulation</keyword>
<feature type="domain" description="HTH araC/xylS-type" evidence="4">
    <location>
        <begin position="175"/>
        <end position="273"/>
    </location>
</feature>
<evidence type="ECO:0000256" key="1">
    <source>
        <dbReference type="ARBA" id="ARBA00023015"/>
    </source>
</evidence>
<dbReference type="InterPro" id="IPR020449">
    <property type="entry name" value="Tscrpt_reg_AraC-type_HTH"/>
</dbReference>
<sequence>MRPSLERIPSSPTQSWHLGVRAEPRFGFDWHYHPEYELTLIVAGEGRRYVGDRVADYGPGDLVLVGGDTPHTWESAAAGWHEAVTLQFQHDAFFERPEFHGTARMLAAARHGLAFSGAGAEAAAGAMVAIAGLRPARRTLALLDILVSLAEQPAETLATRSLVTGVDATARGRLDRVIGMIRRDYADEVSVGRAAELVAMTPDAFSRFFRRQVGRTFTDYVNDVRLAEAARRLLESDAAVSAIAVASGYPNLSHFNRRFRAQTGMSPREYRRHFRRAPTEMSPP</sequence>
<dbReference type="Pfam" id="PF02311">
    <property type="entry name" value="AraC_binding"/>
    <property type="match status" value="1"/>
</dbReference>